<dbReference type="AlphaFoldDB" id="X8APN4"/>
<protein>
    <submittedName>
        <fullName evidence="1">PstA domain protein</fullName>
    </submittedName>
</protein>
<accession>X8APN4</accession>
<reference evidence="1" key="1">
    <citation type="submission" date="2014-01" db="EMBL/GenBank/DDBJ databases">
        <authorList>
            <person name="Brown-Elliot B."/>
            <person name="Wallace R."/>
            <person name="Lenaerts A."/>
            <person name="Ordway D."/>
            <person name="DeGroote M.A."/>
            <person name="Parker T."/>
            <person name="Sizemore C."/>
            <person name="Tallon L.J."/>
            <person name="Sadzewicz L.K."/>
            <person name="Sengamalay N."/>
            <person name="Fraser C.M."/>
            <person name="Hine E."/>
            <person name="Shefchek K.A."/>
            <person name="Das S.P."/>
            <person name="Tettelin H."/>
        </authorList>
    </citation>
    <scope>NUCLEOTIDE SEQUENCE [LARGE SCALE GENOMIC DNA]</scope>
    <source>
        <strain evidence="1">4042</strain>
    </source>
</reference>
<gene>
    <name evidence="1" type="ORF">I553_8943</name>
</gene>
<proteinExistence type="predicted"/>
<dbReference type="EMBL" id="JAOB01000050">
    <property type="protein sequence ID" value="EUA33003.1"/>
    <property type="molecule type" value="Genomic_DNA"/>
</dbReference>
<sequence>MPLAHLGFFVLDGLLRPVPAGWSELYVAGAGWRTGMWAVPG</sequence>
<name>X8APN4_MYCXE</name>
<organism evidence="1">
    <name type="scientific">Mycobacterium xenopi 4042</name>
    <dbReference type="NCBI Taxonomy" id="1299334"/>
    <lineage>
        <taxon>Bacteria</taxon>
        <taxon>Bacillati</taxon>
        <taxon>Actinomycetota</taxon>
        <taxon>Actinomycetes</taxon>
        <taxon>Mycobacteriales</taxon>
        <taxon>Mycobacteriaceae</taxon>
        <taxon>Mycobacterium</taxon>
    </lineage>
</organism>
<comment type="caution">
    <text evidence="1">The sequence shown here is derived from an EMBL/GenBank/DDBJ whole genome shotgun (WGS) entry which is preliminary data.</text>
</comment>
<evidence type="ECO:0000313" key="1">
    <source>
        <dbReference type="EMBL" id="EUA33003.1"/>
    </source>
</evidence>
<dbReference type="PATRIC" id="fig|1299334.3.peg.5371"/>